<name>K0QYN4_THAOC</name>
<feature type="coiled-coil region" evidence="1">
    <location>
        <begin position="315"/>
        <end position="433"/>
    </location>
</feature>
<dbReference type="Proteomes" id="UP000266841">
    <property type="component" value="Unassembled WGS sequence"/>
</dbReference>
<organism evidence="3 4">
    <name type="scientific">Thalassiosira oceanica</name>
    <name type="common">Marine diatom</name>
    <dbReference type="NCBI Taxonomy" id="159749"/>
    <lineage>
        <taxon>Eukaryota</taxon>
        <taxon>Sar</taxon>
        <taxon>Stramenopiles</taxon>
        <taxon>Ochrophyta</taxon>
        <taxon>Bacillariophyta</taxon>
        <taxon>Coscinodiscophyceae</taxon>
        <taxon>Thalassiosirophycidae</taxon>
        <taxon>Thalassiosirales</taxon>
        <taxon>Thalassiosiraceae</taxon>
        <taxon>Thalassiosira</taxon>
    </lineage>
</organism>
<dbReference type="GO" id="GO:0000785">
    <property type="term" value="C:chromatin"/>
    <property type="evidence" value="ECO:0007669"/>
    <property type="project" value="TreeGrafter"/>
</dbReference>
<dbReference type="EMBL" id="AGNL01050382">
    <property type="protein sequence ID" value="EJK43960.1"/>
    <property type="molecule type" value="Genomic_DNA"/>
</dbReference>
<dbReference type="GO" id="GO:0003682">
    <property type="term" value="F:chromatin binding"/>
    <property type="evidence" value="ECO:0007669"/>
    <property type="project" value="TreeGrafter"/>
</dbReference>
<feature type="coiled-coil region" evidence="1">
    <location>
        <begin position="223"/>
        <end position="278"/>
    </location>
</feature>
<dbReference type="GO" id="GO:0007076">
    <property type="term" value="P:mitotic chromosome condensation"/>
    <property type="evidence" value="ECO:0007669"/>
    <property type="project" value="TreeGrafter"/>
</dbReference>
<feature type="coiled-coil region" evidence="1">
    <location>
        <begin position="135"/>
        <end position="162"/>
    </location>
</feature>
<accession>K0QYN4</accession>
<dbReference type="PANTHER" id="PTHR43941:SF1">
    <property type="entry name" value="STRUCTURAL MAINTENANCE OF CHROMOSOMES PROTEIN 2"/>
    <property type="match status" value="1"/>
</dbReference>
<dbReference type="GO" id="GO:0000796">
    <property type="term" value="C:condensin complex"/>
    <property type="evidence" value="ECO:0007669"/>
    <property type="project" value="TreeGrafter"/>
</dbReference>
<evidence type="ECO:0000313" key="3">
    <source>
        <dbReference type="EMBL" id="EJK43960.1"/>
    </source>
</evidence>
<proteinExistence type="predicted"/>
<evidence type="ECO:0000256" key="2">
    <source>
        <dbReference type="SAM" id="MobiDB-lite"/>
    </source>
</evidence>
<dbReference type="PANTHER" id="PTHR43941">
    <property type="entry name" value="STRUCTURAL MAINTENANCE OF CHROMOSOMES PROTEIN 2"/>
    <property type="match status" value="1"/>
</dbReference>
<comment type="caution">
    <text evidence="3">The sequence shown here is derived from an EMBL/GenBank/DDBJ whole genome shotgun (WGS) entry which is preliminary data.</text>
</comment>
<dbReference type="AlphaFoldDB" id="K0QYN4"/>
<evidence type="ECO:0000313" key="4">
    <source>
        <dbReference type="Proteomes" id="UP000266841"/>
    </source>
</evidence>
<evidence type="ECO:0000256" key="1">
    <source>
        <dbReference type="SAM" id="Coils"/>
    </source>
</evidence>
<gene>
    <name evidence="3" type="ORF">THAOC_37546</name>
</gene>
<feature type="region of interest" description="Disordered" evidence="2">
    <location>
        <begin position="63"/>
        <end position="85"/>
    </location>
</feature>
<reference evidence="3 4" key="1">
    <citation type="journal article" date="2012" name="Genome Biol.">
        <title>Genome and low-iron response of an oceanic diatom adapted to chronic iron limitation.</title>
        <authorList>
            <person name="Lommer M."/>
            <person name="Specht M."/>
            <person name="Roy A.S."/>
            <person name="Kraemer L."/>
            <person name="Andreson R."/>
            <person name="Gutowska M.A."/>
            <person name="Wolf J."/>
            <person name="Bergner S.V."/>
            <person name="Schilhabel M.B."/>
            <person name="Klostermeier U.C."/>
            <person name="Beiko R.G."/>
            <person name="Rosenstiel P."/>
            <person name="Hippler M."/>
            <person name="Laroche J."/>
        </authorList>
    </citation>
    <scope>NUCLEOTIDE SEQUENCE [LARGE SCALE GENOMIC DNA]</scope>
    <source>
        <strain evidence="3 4">CCMP1005</strain>
    </source>
</reference>
<dbReference type="Gene3D" id="1.10.287.1490">
    <property type="match status" value="1"/>
</dbReference>
<keyword evidence="1" id="KW-0175">Coiled coil</keyword>
<protein>
    <submittedName>
        <fullName evidence="3">Uncharacterized protein</fullName>
    </submittedName>
</protein>
<dbReference type="GO" id="GO:0000793">
    <property type="term" value="C:condensed chromosome"/>
    <property type="evidence" value="ECO:0007669"/>
    <property type="project" value="TreeGrafter"/>
</dbReference>
<sequence length="558" mass="60807">MAPPRPQFDAGSVLKGINSHVQALKGRIGELESELDRSNARNAVLANSQRDLAASLRVVDADTAASGRGGRRGGAGRSPGTANEANTALQSQIGSRQNGNAALQGPCQGRCASARENGKNLNGQNGATHHVVAAVAAAQSQVANLKRDYAALQGRYDELKNTSASEIERLKGHIHESAHVKQRLASDAADLAVANSSLQSRYDDLKSTSSREIEVLKERIRRISEANVDRRTLESQVTDLKNTNAVLDDKLSASTADVEMLRGQLERTRRDAAASRSELTNLKSIHATAREIFAEYQNTSQQEVERLIMTGGESAKALKSELASLKHSNATLLKEGKGLRSQISDLRSQIESATNANDELLSQIEGSKELTRKETEDNIVLKEQLKNLQSDHDSLADRLQAQKGYLSEAMGARAALQSQMADLVKSNEALTRQLELHGAQLQPEFAEQIEAFVEGEIGRVRSGRPSHEHQMDALTHILKKTVRIQAASCTQKLREKDGVIKEKDDALVALKRENAKLKIASTKKTKKHSMLRQLETARSDCMIDYTVIKGRRSGSSSL</sequence>
<keyword evidence="4" id="KW-1185">Reference proteome</keyword>